<evidence type="ECO:0000313" key="1">
    <source>
        <dbReference type="EMBL" id="CAF3997630.1"/>
    </source>
</evidence>
<proteinExistence type="predicted"/>
<comment type="caution">
    <text evidence="1">The sequence shown here is derived from an EMBL/GenBank/DDBJ whole genome shotgun (WGS) entry which is preliminary data.</text>
</comment>
<dbReference type="AlphaFoldDB" id="A0A819NKY4"/>
<evidence type="ECO:0000313" key="2">
    <source>
        <dbReference type="Proteomes" id="UP000663836"/>
    </source>
</evidence>
<accession>A0A819NKY4</accession>
<dbReference type="EMBL" id="CAJOBD010004513">
    <property type="protein sequence ID" value="CAF3997630.1"/>
    <property type="molecule type" value="Genomic_DNA"/>
</dbReference>
<protein>
    <submittedName>
        <fullName evidence="1">Uncharacterized protein</fullName>
    </submittedName>
</protein>
<organism evidence="1 2">
    <name type="scientific">Rotaria sordida</name>
    <dbReference type="NCBI Taxonomy" id="392033"/>
    <lineage>
        <taxon>Eukaryota</taxon>
        <taxon>Metazoa</taxon>
        <taxon>Spiralia</taxon>
        <taxon>Gnathifera</taxon>
        <taxon>Rotifera</taxon>
        <taxon>Eurotatoria</taxon>
        <taxon>Bdelloidea</taxon>
        <taxon>Philodinida</taxon>
        <taxon>Philodinidae</taxon>
        <taxon>Rotaria</taxon>
    </lineage>
</organism>
<sequence>MIANTLSKRADCEFRAANSRLRQQNTPSESEISDICRKFELNLS</sequence>
<gene>
    <name evidence="1" type="ORF">JBS370_LOCUS26089</name>
</gene>
<name>A0A819NKY4_9BILA</name>
<reference evidence="1" key="1">
    <citation type="submission" date="2021-02" db="EMBL/GenBank/DDBJ databases">
        <authorList>
            <person name="Nowell W R."/>
        </authorList>
    </citation>
    <scope>NUCLEOTIDE SEQUENCE</scope>
</reference>
<dbReference type="Proteomes" id="UP000663836">
    <property type="component" value="Unassembled WGS sequence"/>
</dbReference>
<feature type="non-terminal residue" evidence="1">
    <location>
        <position position="44"/>
    </location>
</feature>